<reference evidence="1 2" key="1">
    <citation type="submission" date="2019-05" db="EMBL/GenBank/DDBJ databases">
        <title>Another draft genome of Portunus trituberculatus and its Hox gene families provides insights of decapod evolution.</title>
        <authorList>
            <person name="Jeong J.-H."/>
            <person name="Song I."/>
            <person name="Kim S."/>
            <person name="Choi T."/>
            <person name="Kim D."/>
            <person name="Ryu S."/>
            <person name="Kim W."/>
        </authorList>
    </citation>
    <scope>NUCLEOTIDE SEQUENCE [LARGE SCALE GENOMIC DNA]</scope>
    <source>
        <tissue evidence="1">Muscle</tissue>
    </source>
</reference>
<organism evidence="1 2">
    <name type="scientific">Portunus trituberculatus</name>
    <name type="common">Swimming crab</name>
    <name type="synonym">Neptunus trituberculatus</name>
    <dbReference type="NCBI Taxonomy" id="210409"/>
    <lineage>
        <taxon>Eukaryota</taxon>
        <taxon>Metazoa</taxon>
        <taxon>Ecdysozoa</taxon>
        <taxon>Arthropoda</taxon>
        <taxon>Crustacea</taxon>
        <taxon>Multicrustacea</taxon>
        <taxon>Malacostraca</taxon>
        <taxon>Eumalacostraca</taxon>
        <taxon>Eucarida</taxon>
        <taxon>Decapoda</taxon>
        <taxon>Pleocyemata</taxon>
        <taxon>Brachyura</taxon>
        <taxon>Eubrachyura</taxon>
        <taxon>Portunoidea</taxon>
        <taxon>Portunidae</taxon>
        <taxon>Portuninae</taxon>
        <taxon>Portunus</taxon>
    </lineage>
</organism>
<protein>
    <submittedName>
        <fullName evidence="1">Uncharacterized protein</fullName>
    </submittedName>
</protein>
<dbReference type="AlphaFoldDB" id="A0A5B7CVF7"/>
<sequence length="89" mass="10188">MRWIIGYLAHPNPAISVWKADSPLWAPQQHSLDSSTFSASRSRLRDVGHHRSQLPNQLVVLWEVQGRKEGYSLLFTGNLVIQRKVARQV</sequence>
<dbReference type="Proteomes" id="UP000324222">
    <property type="component" value="Unassembled WGS sequence"/>
</dbReference>
<evidence type="ECO:0000313" key="2">
    <source>
        <dbReference type="Proteomes" id="UP000324222"/>
    </source>
</evidence>
<proteinExistence type="predicted"/>
<keyword evidence="2" id="KW-1185">Reference proteome</keyword>
<gene>
    <name evidence="1" type="ORF">E2C01_004109</name>
</gene>
<accession>A0A5B7CVF7</accession>
<evidence type="ECO:0000313" key="1">
    <source>
        <dbReference type="EMBL" id="MPC11443.1"/>
    </source>
</evidence>
<name>A0A5B7CVF7_PORTR</name>
<dbReference type="EMBL" id="VSRR010000163">
    <property type="protein sequence ID" value="MPC11443.1"/>
    <property type="molecule type" value="Genomic_DNA"/>
</dbReference>
<comment type="caution">
    <text evidence="1">The sequence shown here is derived from an EMBL/GenBank/DDBJ whole genome shotgun (WGS) entry which is preliminary data.</text>
</comment>